<dbReference type="OrthoDB" id="71672at2759"/>
<protein>
    <submittedName>
        <fullName evidence="6">FAD binding domain-containing protein</fullName>
    </submittedName>
</protein>
<dbReference type="Gene3D" id="3.50.50.60">
    <property type="entry name" value="FAD/NAD(P)-binding domain"/>
    <property type="match status" value="1"/>
</dbReference>
<proteinExistence type="predicted"/>
<dbReference type="PANTHER" id="PTHR42716">
    <property type="entry name" value="L-ASPARTATE OXIDASE"/>
    <property type="match status" value="1"/>
</dbReference>
<organism evidence="6 7">
    <name type="scientific">Artemisia annua</name>
    <name type="common">Sweet wormwood</name>
    <dbReference type="NCBI Taxonomy" id="35608"/>
    <lineage>
        <taxon>Eukaryota</taxon>
        <taxon>Viridiplantae</taxon>
        <taxon>Streptophyta</taxon>
        <taxon>Embryophyta</taxon>
        <taxon>Tracheophyta</taxon>
        <taxon>Spermatophyta</taxon>
        <taxon>Magnoliopsida</taxon>
        <taxon>eudicotyledons</taxon>
        <taxon>Gunneridae</taxon>
        <taxon>Pentapetalae</taxon>
        <taxon>asterids</taxon>
        <taxon>campanulids</taxon>
        <taxon>Asterales</taxon>
        <taxon>Asteraceae</taxon>
        <taxon>Asteroideae</taxon>
        <taxon>Anthemideae</taxon>
        <taxon>Artemisiinae</taxon>
        <taxon>Artemisia</taxon>
    </lineage>
</organism>
<dbReference type="STRING" id="35608.A0A2U1MSC5"/>
<evidence type="ECO:0000256" key="1">
    <source>
        <dbReference type="ARBA" id="ARBA00001974"/>
    </source>
</evidence>
<sequence length="134" mass="15013">MEFFPTQSSKNTALSRGVSTSLQIKRYRYPDCETRRLFQTIITLCIRDNSTKYYDFAVIGSGVAGLRYALKVAKHGNVTIITKPEPHESNTNYAQGGGSAVLCPSDYVESHMQNTIVARAYLCDDETVRETIYS</sequence>
<dbReference type="PANTHER" id="PTHR42716:SF2">
    <property type="entry name" value="L-ASPARTATE OXIDASE, CHLOROPLASTIC"/>
    <property type="match status" value="1"/>
</dbReference>
<keyword evidence="3" id="KW-0274">FAD</keyword>
<reference evidence="6 7" key="1">
    <citation type="journal article" date="2018" name="Mol. Plant">
        <title>The genome of Artemisia annua provides insight into the evolution of Asteraceae family and artemisinin biosynthesis.</title>
        <authorList>
            <person name="Shen Q."/>
            <person name="Zhang L."/>
            <person name="Liao Z."/>
            <person name="Wang S."/>
            <person name="Yan T."/>
            <person name="Shi P."/>
            <person name="Liu M."/>
            <person name="Fu X."/>
            <person name="Pan Q."/>
            <person name="Wang Y."/>
            <person name="Lv Z."/>
            <person name="Lu X."/>
            <person name="Zhang F."/>
            <person name="Jiang W."/>
            <person name="Ma Y."/>
            <person name="Chen M."/>
            <person name="Hao X."/>
            <person name="Li L."/>
            <person name="Tang Y."/>
            <person name="Lv G."/>
            <person name="Zhou Y."/>
            <person name="Sun X."/>
            <person name="Brodelius P.E."/>
            <person name="Rose J.K.C."/>
            <person name="Tang K."/>
        </authorList>
    </citation>
    <scope>NUCLEOTIDE SEQUENCE [LARGE SCALE GENOMIC DNA]</scope>
    <source>
        <strain evidence="7">cv. Huhao1</strain>
        <tissue evidence="6">Leaf</tissue>
    </source>
</reference>
<dbReference type="InterPro" id="IPR036188">
    <property type="entry name" value="FAD/NAD-bd_sf"/>
</dbReference>
<dbReference type="GO" id="GO:0009435">
    <property type="term" value="P:NAD+ biosynthetic process"/>
    <property type="evidence" value="ECO:0007669"/>
    <property type="project" value="InterPro"/>
</dbReference>
<evidence type="ECO:0000256" key="2">
    <source>
        <dbReference type="ARBA" id="ARBA00022630"/>
    </source>
</evidence>
<keyword evidence="2" id="KW-0285">Flavoprotein</keyword>
<dbReference type="AlphaFoldDB" id="A0A2U1MSC5"/>
<feature type="domain" description="FAD-dependent oxidoreductase 2 FAD-binding" evidence="5">
    <location>
        <begin position="55"/>
        <end position="128"/>
    </location>
</feature>
<dbReference type="EMBL" id="PKPP01004477">
    <property type="protein sequence ID" value="PWA64165.1"/>
    <property type="molecule type" value="Genomic_DNA"/>
</dbReference>
<dbReference type="InterPro" id="IPR005288">
    <property type="entry name" value="NadB"/>
</dbReference>
<keyword evidence="7" id="KW-1185">Reference proteome</keyword>
<dbReference type="InterPro" id="IPR003953">
    <property type="entry name" value="FAD-dep_OxRdtase_2_FAD-bd"/>
</dbReference>
<accession>A0A2U1MSC5</accession>
<evidence type="ECO:0000313" key="7">
    <source>
        <dbReference type="Proteomes" id="UP000245207"/>
    </source>
</evidence>
<dbReference type="GO" id="GO:0008734">
    <property type="term" value="F:L-aspartate oxidase activity"/>
    <property type="evidence" value="ECO:0007669"/>
    <property type="project" value="InterPro"/>
</dbReference>
<evidence type="ECO:0000313" key="6">
    <source>
        <dbReference type="EMBL" id="PWA64165.1"/>
    </source>
</evidence>
<evidence type="ECO:0000259" key="5">
    <source>
        <dbReference type="Pfam" id="PF00890"/>
    </source>
</evidence>
<comment type="caution">
    <text evidence="6">The sequence shown here is derived from an EMBL/GenBank/DDBJ whole genome shotgun (WGS) entry which is preliminary data.</text>
</comment>
<keyword evidence="4" id="KW-0560">Oxidoreductase</keyword>
<comment type="cofactor">
    <cofactor evidence="1">
        <name>FAD</name>
        <dbReference type="ChEBI" id="CHEBI:57692"/>
    </cofactor>
</comment>
<gene>
    <name evidence="6" type="ORF">CTI12_AA344590</name>
</gene>
<dbReference type="SUPFAM" id="SSF51905">
    <property type="entry name" value="FAD/NAD(P)-binding domain"/>
    <property type="match status" value="1"/>
</dbReference>
<dbReference type="Proteomes" id="UP000245207">
    <property type="component" value="Unassembled WGS sequence"/>
</dbReference>
<evidence type="ECO:0000256" key="3">
    <source>
        <dbReference type="ARBA" id="ARBA00022827"/>
    </source>
</evidence>
<name>A0A2U1MSC5_ARTAN</name>
<dbReference type="Pfam" id="PF00890">
    <property type="entry name" value="FAD_binding_2"/>
    <property type="match status" value="1"/>
</dbReference>
<evidence type="ECO:0000256" key="4">
    <source>
        <dbReference type="ARBA" id="ARBA00023002"/>
    </source>
</evidence>